<evidence type="ECO:0000256" key="3">
    <source>
        <dbReference type="ARBA" id="ARBA00022771"/>
    </source>
</evidence>
<evidence type="ECO:0000313" key="9">
    <source>
        <dbReference type="EMBL" id="KAF5816507.1"/>
    </source>
</evidence>
<dbReference type="InterPro" id="IPR031052">
    <property type="entry name" value="FHY3/FAR1"/>
</dbReference>
<dbReference type="InParanoid" id="A0A251VBB9"/>
<keyword evidence="11" id="KW-1185">Reference proteome</keyword>
<accession>A0A251VBB9</accession>
<dbReference type="Proteomes" id="UP000215914">
    <property type="component" value="Chromosome 3"/>
</dbReference>
<dbReference type="SMART" id="SM00575">
    <property type="entry name" value="ZnF_PMZ"/>
    <property type="match status" value="1"/>
</dbReference>
<dbReference type="GO" id="GO:0005634">
    <property type="term" value="C:nucleus"/>
    <property type="evidence" value="ECO:0007669"/>
    <property type="project" value="UniProtKB-SubCell"/>
</dbReference>
<evidence type="ECO:0000259" key="8">
    <source>
        <dbReference type="PROSITE" id="PS50966"/>
    </source>
</evidence>
<reference evidence="9 11" key="1">
    <citation type="journal article" date="2017" name="Nature">
        <title>The sunflower genome provides insights into oil metabolism, flowering and Asterid evolution.</title>
        <authorList>
            <person name="Badouin H."/>
            <person name="Gouzy J."/>
            <person name="Grassa C.J."/>
            <person name="Murat F."/>
            <person name="Staton S.E."/>
            <person name="Cottret L."/>
            <person name="Lelandais-Briere C."/>
            <person name="Owens G.L."/>
            <person name="Carrere S."/>
            <person name="Mayjonade B."/>
            <person name="Legrand L."/>
            <person name="Gill N."/>
            <person name="Kane N.C."/>
            <person name="Bowers J.E."/>
            <person name="Hubner S."/>
            <person name="Bellec A."/>
            <person name="Berard A."/>
            <person name="Berges H."/>
            <person name="Blanchet N."/>
            <person name="Boniface M.C."/>
            <person name="Brunel D."/>
            <person name="Catrice O."/>
            <person name="Chaidir N."/>
            <person name="Claudel C."/>
            <person name="Donnadieu C."/>
            <person name="Faraut T."/>
            <person name="Fievet G."/>
            <person name="Helmstetter N."/>
            <person name="King M."/>
            <person name="Knapp S.J."/>
            <person name="Lai Z."/>
            <person name="Le Paslier M.C."/>
            <person name="Lippi Y."/>
            <person name="Lorenzon L."/>
            <person name="Mandel J.R."/>
            <person name="Marage G."/>
            <person name="Marchand G."/>
            <person name="Marquand E."/>
            <person name="Bret-Mestries E."/>
            <person name="Morien E."/>
            <person name="Nambeesan S."/>
            <person name="Nguyen T."/>
            <person name="Pegot-Espagnet P."/>
            <person name="Pouilly N."/>
            <person name="Raftis F."/>
            <person name="Sallet E."/>
            <person name="Schiex T."/>
            <person name="Thomas J."/>
            <person name="Vandecasteele C."/>
            <person name="Vares D."/>
            <person name="Vear F."/>
            <person name="Vautrin S."/>
            <person name="Crespi M."/>
            <person name="Mangin B."/>
            <person name="Burke J.M."/>
            <person name="Salse J."/>
            <person name="Munos S."/>
            <person name="Vincourt P."/>
            <person name="Rieseberg L.H."/>
            <person name="Langlade N.B."/>
        </authorList>
    </citation>
    <scope>NUCLEOTIDE SEQUENCE [LARGE SCALE GENOMIC DNA]</scope>
    <source>
        <strain evidence="11">cv. SF193</strain>
        <tissue evidence="9">Leaves</tissue>
    </source>
</reference>
<dbReference type="PROSITE" id="PS50966">
    <property type="entry name" value="ZF_SWIM"/>
    <property type="match status" value="1"/>
</dbReference>
<dbReference type="InterPro" id="IPR006564">
    <property type="entry name" value="Znf_PMZ"/>
</dbReference>
<evidence type="ECO:0000313" key="11">
    <source>
        <dbReference type="Proteomes" id="UP000215914"/>
    </source>
</evidence>
<dbReference type="FunCoup" id="A0A251VBB9">
    <property type="interactions" value="1757"/>
</dbReference>
<evidence type="ECO:0000256" key="1">
    <source>
        <dbReference type="ARBA" id="ARBA00005889"/>
    </source>
</evidence>
<proteinExistence type="inferred from homology"/>
<keyword evidence="6" id="KW-0539">Nucleus</keyword>
<evidence type="ECO:0000256" key="2">
    <source>
        <dbReference type="ARBA" id="ARBA00022723"/>
    </source>
</evidence>
<evidence type="ECO:0000256" key="4">
    <source>
        <dbReference type="ARBA" id="ARBA00022833"/>
    </source>
</evidence>
<name>A0A251VBB9_HELAN</name>
<dbReference type="Gramene" id="mRNA:HanXRQr2_Chr03g0135051">
    <property type="protein sequence ID" value="mRNA:HanXRQr2_Chr03g0135051"/>
    <property type="gene ID" value="HanXRQr2_Chr03g0135051"/>
</dbReference>
<dbReference type="AlphaFoldDB" id="A0A251VBB9"/>
<dbReference type="STRING" id="4232.A0A251VBB9"/>
<dbReference type="Pfam" id="PF10551">
    <property type="entry name" value="MULE"/>
    <property type="match status" value="1"/>
</dbReference>
<feature type="region of interest" description="Disordered" evidence="7">
    <location>
        <begin position="174"/>
        <end position="193"/>
    </location>
</feature>
<dbReference type="OMA" id="AYIVTFN"/>
<dbReference type="EMBL" id="CM007892">
    <property type="protein sequence ID" value="OTG32900.1"/>
    <property type="molecule type" value="Genomic_DNA"/>
</dbReference>
<comment type="similarity">
    <text evidence="1 6">Belongs to the FHY3/FAR1 family.</text>
</comment>
<comment type="function">
    <text evidence="6">Putative transcription activator involved in regulating light control of development.</text>
</comment>
<evidence type="ECO:0000256" key="7">
    <source>
        <dbReference type="SAM" id="MobiDB-lite"/>
    </source>
</evidence>
<dbReference type="PANTHER" id="PTHR31669">
    <property type="entry name" value="PROTEIN FAR1-RELATED SEQUENCE 10-RELATED"/>
    <property type="match status" value="1"/>
</dbReference>
<dbReference type="Pfam" id="PF03101">
    <property type="entry name" value="FAR1"/>
    <property type="match status" value="1"/>
</dbReference>
<gene>
    <name evidence="10" type="primary">FRS3</name>
    <name evidence="10" type="ORF">HannXRQ_Chr03g0091681</name>
    <name evidence="9" type="ORF">HanXRQr2_Chr03g0135051</name>
</gene>
<dbReference type="InterPro" id="IPR007527">
    <property type="entry name" value="Znf_SWIM"/>
</dbReference>
<feature type="region of interest" description="Disordered" evidence="7">
    <location>
        <begin position="139"/>
        <end position="158"/>
    </location>
</feature>
<evidence type="ECO:0000313" key="10">
    <source>
        <dbReference type="EMBL" id="OTG32900.1"/>
    </source>
</evidence>
<reference evidence="10" key="2">
    <citation type="submission" date="2017-02" db="EMBL/GenBank/DDBJ databases">
        <title>Sunflower complete genome.</title>
        <authorList>
            <person name="Langlade N."/>
            <person name="Munos S."/>
        </authorList>
    </citation>
    <scope>NUCLEOTIDE SEQUENCE [LARGE SCALE GENOMIC DNA]</scope>
    <source>
        <tissue evidence="10">Leaves</tissue>
    </source>
</reference>
<dbReference type="GO" id="GO:0006355">
    <property type="term" value="P:regulation of DNA-templated transcription"/>
    <property type="evidence" value="ECO:0007669"/>
    <property type="project" value="UniProtKB-UniRule"/>
</dbReference>
<keyword evidence="3 5" id="KW-0863">Zinc-finger</keyword>
<dbReference type="EMBL" id="MNCJ02000318">
    <property type="protein sequence ID" value="KAF5816507.1"/>
    <property type="molecule type" value="Genomic_DNA"/>
</dbReference>
<evidence type="ECO:0000256" key="6">
    <source>
        <dbReference type="RuleBase" id="RU367018"/>
    </source>
</evidence>
<comment type="subcellular location">
    <subcellularLocation>
        <location evidence="6">Nucleus</location>
    </subcellularLocation>
</comment>
<dbReference type="GO" id="GO:0008270">
    <property type="term" value="F:zinc ion binding"/>
    <property type="evidence" value="ECO:0007669"/>
    <property type="project" value="UniProtKB-UniRule"/>
</dbReference>
<protein>
    <recommendedName>
        <fullName evidence="6">Protein FAR1-RELATED SEQUENCE</fullName>
    </recommendedName>
</protein>
<keyword evidence="4 6" id="KW-0862">Zinc</keyword>
<feature type="compositionally biased region" description="Polar residues" evidence="7">
    <location>
        <begin position="148"/>
        <end position="157"/>
    </location>
</feature>
<organism evidence="10 11">
    <name type="scientific">Helianthus annuus</name>
    <name type="common">Common sunflower</name>
    <dbReference type="NCBI Taxonomy" id="4232"/>
    <lineage>
        <taxon>Eukaryota</taxon>
        <taxon>Viridiplantae</taxon>
        <taxon>Streptophyta</taxon>
        <taxon>Embryophyta</taxon>
        <taxon>Tracheophyta</taxon>
        <taxon>Spermatophyta</taxon>
        <taxon>Magnoliopsida</taxon>
        <taxon>eudicotyledons</taxon>
        <taxon>Gunneridae</taxon>
        <taxon>Pentapetalae</taxon>
        <taxon>asterids</taxon>
        <taxon>campanulids</taxon>
        <taxon>Asterales</taxon>
        <taxon>Asteraceae</taxon>
        <taxon>Asteroideae</taxon>
        <taxon>Heliantheae alliance</taxon>
        <taxon>Heliantheae</taxon>
        <taxon>Helianthus</taxon>
    </lineage>
</organism>
<feature type="domain" description="SWIM-type" evidence="8">
    <location>
        <begin position="527"/>
        <end position="563"/>
    </location>
</feature>
<keyword evidence="2 6" id="KW-0479">Metal-binding</keyword>
<dbReference type="PANTHER" id="PTHR31669:SF218">
    <property type="entry name" value="PROTEIN FAR1-RELATED SEQUENCE 3"/>
    <property type="match status" value="1"/>
</dbReference>
<evidence type="ECO:0000256" key="5">
    <source>
        <dbReference type="PROSITE-ProRule" id="PRU00325"/>
    </source>
</evidence>
<dbReference type="OrthoDB" id="1927586at2759"/>
<dbReference type="InterPro" id="IPR004330">
    <property type="entry name" value="FAR1_DNA_bnd_dom"/>
</dbReference>
<dbReference type="InterPro" id="IPR018289">
    <property type="entry name" value="MULE_transposase_dom"/>
</dbReference>
<reference evidence="9" key="3">
    <citation type="submission" date="2020-06" db="EMBL/GenBank/DDBJ databases">
        <title>Helianthus annuus Genome sequencing and assembly Release 2.</title>
        <authorList>
            <person name="Gouzy J."/>
            <person name="Langlade N."/>
            <person name="Munos S."/>
        </authorList>
    </citation>
    <scope>NUCLEOTIDE SEQUENCE</scope>
    <source>
        <tissue evidence="9">Leaves</tissue>
    </source>
</reference>
<sequence>MDVGLMSVEHNSMGQHGVDFDRFGEFNNGPDSAGVSPPQNKISETDPHVGLEFAYVDAAKSFYNEYAKRSGFTTLVNQNTGPTSDATFEFLCSASGDSCNAMLRIESKSQNSWVVTKFIKEHNHPLTNITSTRKIINHHRQKRHFPSATKNNTSESYPNGVMYLSRSASMESNPGAHISDSVTNSVRHATSKRSLGRDAQNLLDYFRKMQAENPGFYYAIQLDDDNRMANVFWADARSRTAYSHFGDTVTLDTMYRVKRYKVPFAPFTGVNHHGQTILFGCALLLDESECTFTWLFKTFLAAMNDRAPVSIITEPEKSIQAAVSHVFPGTRHCFNKWDVLREGHKRLAYVCHMHPNFQVELYNCINSTDTVDEFETTWDFILDRYDLKRNDWLQLLYSMRQQWVPAYFRDTFFAGIILNQSFESSFFDGYLNELTTVPLFFRQYERALENSFDKEIEADFDTISTTPALRTPSPMEKQAASLYTKTIFTKFQEELVETFVYTANRIDGDGTVSTFRVAKFEDDQKAYIVTLNAGELRAHCSCQMFEYSGILCRHILTVFTVTNILTLPSHYILKRWTKNAKSNISLDLYVNGPESVNTRYNHLIREAIKFAEEGAVAPNTFTVAMTALREGVKNVSAAKTNVANFAPTPSSRVNVIGYDNRKPGSSAPDTTPLLWPRQDEVTRRFNLNDVGLLGPLGPPATDLNLPRMAPVSLRRDDGHPDNMVILPCLKSMTWVMENRNLPPANRVAVINLKLQDYKRTPASESEVKFQLSTVTLEPMLRSMAYINDQLSAPANKVAVINLKLQDTETTSGESEVKFQVSRDTLGAMMRSMAYIREQLSNAAESPSEILSKRPRK</sequence>
<dbReference type="Pfam" id="PF04434">
    <property type="entry name" value="SWIM"/>
    <property type="match status" value="1"/>
</dbReference>